<feature type="domain" description="Nephrocystin 3-like N-terminal" evidence="2">
    <location>
        <begin position="10"/>
        <end position="62"/>
    </location>
</feature>
<keyword evidence="1" id="KW-0677">Repeat</keyword>
<dbReference type="OrthoDB" id="1577640at2759"/>
<evidence type="ECO:0000259" key="2">
    <source>
        <dbReference type="Pfam" id="PF24883"/>
    </source>
</evidence>
<dbReference type="Proteomes" id="UP000054279">
    <property type="component" value="Unassembled WGS sequence"/>
</dbReference>
<evidence type="ECO:0000256" key="1">
    <source>
        <dbReference type="ARBA" id="ARBA00022737"/>
    </source>
</evidence>
<dbReference type="Pfam" id="PF24883">
    <property type="entry name" value="NPHP3_N"/>
    <property type="match status" value="1"/>
</dbReference>
<sequence>MKDYVKLKINSKAALAYLFFSYTDQAKQRVFNILSSVAAQLCRRIPSIPPKIISLYEESIAFPPPIFGSFGNYQDSQSVLPENFHHS</sequence>
<keyword evidence="4" id="KW-1185">Reference proteome</keyword>
<proteinExistence type="predicted"/>
<evidence type="ECO:0000313" key="3">
    <source>
        <dbReference type="EMBL" id="KIJ40337.1"/>
    </source>
</evidence>
<dbReference type="HOGENOM" id="CLU_2484788_0_0_1"/>
<dbReference type="AlphaFoldDB" id="A0A0C9VFY5"/>
<gene>
    <name evidence="3" type="ORF">M422DRAFT_32360</name>
</gene>
<name>A0A0C9VFY5_SPHS4</name>
<dbReference type="EMBL" id="KN837145">
    <property type="protein sequence ID" value="KIJ40337.1"/>
    <property type="molecule type" value="Genomic_DNA"/>
</dbReference>
<reference evidence="3 4" key="1">
    <citation type="submission" date="2014-06" db="EMBL/GenBank/DDBJ databases">
        <title>Evolutionary Origins and Diversification of the Mycorrhizal Mutualists.</title>
        <authorList>
            <consortium name="DOE Joint Genome Institute"/>
            <consortium name="Mycorrhizal Genomics Consortium"/>
            <person name="Kohler A."/>
            <person name="Kuo A."/>
            <person name="Nagy L.G."/>
            <person name="Floudas D."/>
            <person name="Copeland A."/>
            <person name="Barry K.W."/>
            <person name="Cichocki N."/>
            <person name="Veneault-Fourrey C."/>
            <person name="LaButti K."/>
            <person name="Lindquist E.A."/>
            <person name="Lipzen A."/>
            <person name="Lundell T."/>
            <person name="Morin E."/>
            <person name="Murat C."/>
            <person name="Riley R."/>
            <person name="Ohm R."/>
            <person name="Sun H."/>
            <person name="Tunlid A."/>
            <person name="Henrissat B."/>
            <person name="Grigoriev I.V."/>
            <person name="Hibbett D.S."/>
            <person name="Martin F."/>
        </authorList>
    </citation>
    <scope>NUCLEOTIDE SEQUENCE [LARGE SCALE GENOMIC DNA]</scope>
    <source>
        <strain evidence="3 4">SS14</strain>
    </source>
</reference>
<dbReference type="InterPro" id="IPR056884">
    <property type="entry name" value="NPHP3-like_N"/>
</dbReference>
<accession>A0A0C9VFY5</accession>
<evidence type="ECO:0000313" key="4">
    <source>
        <dbReference type="Proteomes" id="UP000054279"/>
    </source>
</evidence>
<organism evidence="3 4">
    <name type="scientific">Sphaerobolus stellatus (strain SS14)</name>
    <dbReference type="NCBI Taxonomy" id="990650"/>
    <lineage>
        <taxon>Eukaryota</taxon>
        <taxon>Fungi</taxon>
        <taxon>Dikarya</taxon>
        <taxon>Basidiomycota</taxon>
        <taxon>Agaricomycotina</taxon>
        <taxon>Agaricomycetes</taxon>
        <taxon>Phallomycetidae</taxon>
        <taxon>Geastrales</taxon>
        <taxon>Sphaerobolaceae</taxon>
        <taxon>Sphaerobolus</taxon>
    </lineage>
</organism>
<protein>
    <recommendedName>
        <fullName evidence="2">Nephrocystin 3-like N-terminal domain-containing protein</fullName>
    </recommendedName>
</protein>